<dbReference type="KEGG" id="cnan:A2G96_02895"/>
<dbReference type="RefSeq" id="WP_062796602.1">
    <property type="nucleotide sequence ID" value="NZ_CP014844.1"/>
</dbReference>
<feature type="domain" description="Thioredoxin" evidence="6">
    <location>
        <begin position="43"/>
        <end position="206"/>
    </location>
</feature>
<dbReference type="PROSITE" id="PS51352">
    <property type="entry name" value="THIOREDOXIN_2"/>
    <property type="match status" value="1"/>
</dbReference>
<evidence type="ECO:0000313" key="8">
    <source>
        <dbReference type="Proteomes" id="UP000075238"/>
    </source>
</evidence>
<sequence>MPRLSSASGLFAAFRRFSLLAALALAVAACGQQKASFRNVDITGAADFGKDFSLTDHTGKVRTLADYKGKAVVMFFGYTHCPDVCPTTMAELKAVMEKLGPDADRVQVLFVTVDPERDTQALLAQYVPAFDPRFVGLRPADEAALQKLAKDFKVFYAKVPGSSPNNYTVDHSAGSYVFDPQGKLRLFIRHGQGPEPIAHDLKQLLS</sequence>
<keyword evidence="2 3" id="KW-0186">Copper</keyword>
<feature type="chain" id="PRO_5007497889" evidence="5">
    <location>
        <begin position="22"/>
        <end position="206"/>
    </location>
</feature>
<name>A0A142JFB0_9BURK</name>
<dbReference type="Gene3D" id="3.40.30.10">
    <property type="entry name" value="Glutaredoxin"/>
    <property type="match status" value="1"/>
</dbReference>
<gene>
    <name evidence="7" type="ORF">A2G96_02895</name>
</gene>
<evidence type="ECO:0000256" key="2">
    <source>
        <dbReference type="ARBA" id="ARBA00023008"/>
    </source>
</evidence>
<reference evidence="7 8" key="1">
    <citation type="submission" date="2016-03" db="EMBL/GenBank/DDBJ databases">
        <title>Complete genome sequence of a novel chlorpyrifos degrading bacterium, Cupriavidus nantongensis sp. X1.</title>
        <authorList>
            <person name="Fang L."/>
        </authorList>
    </citation>
    <scope>NUCLEOTIDE SEQUENCE [LARGE SCALE GENOMIC DNA]</scope>
    <source>
        <strain evidence="7 8">X1</strain>
    </source>
</reference>
<evidence type="ECO:0000256" key="3">
    <source>
        <dbReference type="PIRSR" id="PIRSR603782-1"/>
    </source>
</evidence>
<evidence type="ECO:0000259" key="6">
    <source>
        <dbReference type="PROSITE" id="PS51352"/>
    </source>
</evidence>
<feature type="binding site" evidence="3">
    <location>
        <position position="81"/>
    </location>
    <ligand>
        <name>Cu cation</name>
        <dbReference type="ChEBI" id="CHEBI:23378"/>
    </ligand>
</feature>
<evidence type="ECO:0000313" key="7">
    <source>
        <dbReference type="EMBL" id="AMR76772.1"/>
    </source>
</evidence>
<keyword evidence="4" id="KW-1015">Disulfide bond</keyword>
<dbReference type="Pfam" id="PF02630">
    <property type="entry name" value="SCO1-SenC"/>
    <property type="match status" value="1"/>
</dbReference>
<evidence type="ECO:0000256" key="1">
    <source>
        <dbReference type="ARBA" id="ARBA00010996"/>
    </source>
</evidence>
<feature type="binding site" evidence="3">
    <location>
        <position position="171"/>
    </location>
    <ligand>
        <name>Cu cation</name>
        <dbReference type="ChEBI" id="CHEBI:23378"/>
    </ligand>
</feature>
<dbReference type="AlphaFoldDB" id="A0A142JFB0"/>
<keyword evidence="5" id="KW-0732">Signal</keyword>
<dbReference type="PANTHER" id="PTHR12151:SF25">
    <property type="entry name" value="LINALOOL DEHYDRATASE_ISOMERASE DOMAIN-CONTAINING PROTEIN"/>
    <property type="match status" value="1"/>
</dbReference>
<dbReference type="CDD" id="cd02968">
    <property type="entry name" value="SCO"/>
    <property type="match status" value="1"/>
</dbReference>
<organism evidence="7 8">
    <name type="scientific">Cupriavidus nantongensis</name>
    <dbReference type="NCBI Taxonomy" id="1796606"/>
    <lineage>
        <taxon>Bacteria</taxon>
        <taxon>Pseudomonadati</taxon>
        <taxon>Pseudomonadota</taxon>
        <taxon>Betaproteobacteria</taxon>
        <taxon>Burkholderiales</taxon>
        <taxon>Burkholderiaceae</taxon>
        <taxon>Cupriavidus</taxon>
    </lineage>
</organism>
<dbReference type="InterPro" id="IPR003782">
    <property type="entry name" value="SCO1/SenC"/>
</dbReference>
<feature type="binding site" evidence="3">
    <location>
        <position position="85"/>
    </location>
    <ligand>
        <name>Cu cation</name>
        <dbReference type="ChEBI" id="CHEBI:23378"/>
    </ligand>
</feature>
<dbReference type="EMBL" id="CP014844">
    <property type="protein sequence ID" value="AMR76772.1"/>
    <property type="molecule type" value="Genomic_DNA"/>
</dbReference>
<dbReference type="SUPFAM" id="SSF52833">
    <property type="entry name" value="Thioredoxin-like"/>
    <property type="match status" value="1"/>
</dbReference>
<dbReference type="OrthoDB" id="9790194at2"/>
<accession>A0A142JFB0</accession>
<dbReference type="PROSITE" id="PS51257">
    <property type="entry name" value="PROKAR_LIPOPROTEIN"/>
    <property type="match status" value="1"/>
</dbReference>
<evidence type="ECO:0000256" key="5">
    <source>
        <dbReference type="SAM" id="SignalP"/>
    </source>
</evidence>
<protein>
    <submittedName>
        <fullName evidence="7">Cytochrome c oxidase assembly protein</fullName>
    </submittedName>
</protein>
<proteinExistence type="inferred from homology"/>
<dbReference type="Proteomes" id="UP000075238">
    <property type="component" value="Chromosome 1"/>
</dbReference>
<evidence type="ECO:0000256" key="4">
    <source>
        <dbReference type="PIRSR" id="PIRSR603782-2"/>
    </source>
</evidence>
<dbReference type="FunFam" id="3.40.30.10:FF:000013">
    <property type="entry name" value="Blast:Protein SCO1 homolog, mitochondrial"/>
    <property type="match status" value="1"/>
</dbReference>
<feature type="signal peptide" evidence="5">
    <location>
        <begin position="1"/>
        <end position="21"/>
    </location>
</feature>
<keyword evidence="8" id="KW-1185">Reference proteome</keyword>
<dbReference type="InterPro" id="IPR013766">
    <property type="entry name" value="Thioredoxin_domain"/>
</dbReference>
<dbReference type="GO" id="GO:0046872">
    <property type="term" value="F:metal ion binding"/>
    <property type="evidence" value="ECO:0007669"/>
    <property type="project" value="UniProtKB-KW"/>
</dbReference>
<comment type="similarity">
    <text evidence="1">Belongs to the SCO1/2 family.</text>
</comment>
<keyword evidence="3" id="KW-0479">Metal-binding</keyword>
<dbReference type="PANTHER" id="PTHR12151">
    <property type="entry name" value="ELECTRON TRANSPORT PROTIN SCO1/SENC FAMILY MEMBER"/>
    <property type="match status" value="1"/>
</dbReference>
<feature type="disulfide bond" description="Redox-active" evidence="4">
    <location>
        <begin position="81"/>
        <end position="85"/>
    </location>
</feature>
<dbReference type="STRING" id="1796606.A2G96_02895"/>
<dbReference type="InterPro" id="IPR036249">
    <property type="entry name" value="Thioredoxin-like_sf"/>
</dbReference>